<dbReference type="SUPFAM" id="SSF57850">
    <property type="entry name" value="RING/U-box"/>
    <property type="match status" value="1"/>
</dbReference>
<evidence type="ECO:0000313" key="8">
    <source>
        <dbReference type="Proteomes" id="UP001075354"/>
    </source>
</evidence>
<evidence type="ECO:0000256" key="3">
    <source>
        <dbReference type="ARBA" id="ARBA00022833"/>
    </source>
</evidence>
<dbReference type="CDD" id="cd16545">
    <property type="entry name" value="RING-HC_RNF141"/>
    <property type="match status" value="1"/>
</dbReference>
<dbReference type="PANTHER" id="PTHR12109:SF3">
    <property type="entry name" value="RING FINGER PROTEIN 141"/>
    <property type="match status" value="1"/>
</dbReference>
<dbReference type="Gene3D" id="3.30.40.10">
    <property type="entry name" value="Zinc/RING finger domain, C3HC4 (zinc finger)"/>
    <property type="match status" value="1"/>
</dbReference>
<feature type="compositionally biased region" description="Low complexity" evidence="5">
    <location>
        <begin position="128"/>
        <end position="147"/>
    </location>
</feature>
<dbReference type="InterPro" id="IPR013083">
    <property type="entry name" value="Znf_RING/FYVE/PHD"/>
</dbReference>
<keyword evidence="3" id="KW-0862">Zinc</keyword>
<dbReference type="Proteomes" id="UP001075354">
    <property type="component" value="Chromosome 3"/>
</dbReference>
<evidence type="ECO:0000256" key="4">
    <source>
        <dbReference type="PROSITE-ProRule" id="PRU00175"/>
    </source>
</evidence>
<dbReference type="GO" id="GO:0051865">
    <property type="term" value="P:protein autoubiquitination"/>
    <property type="evidence" value="ECO:0007669"/>
    <property type="project" value="TreeGrafter"/>
</dbReference>
<evidence type="ECO:0000259" key="6">
    <source>
        <dbReference type="PROSITE" id="PS50089"/>
    </source>
</evidence>
<organism evidence="7 8">
    <name type="scientific">Megalurothrips usitatus</name>
    <name type="common">bean blossom thrips</name>
    <dbReference type="NCBI Taxonomy" id="439358"/>
    <lineage>
        <taxon>Eukaryota</taxon>
        <taxon>Metazoa</taxon>
        <taxon>Ecdysozoa</taxon>
        <taxon>Arthropoda</taxon>
        <taxon>Hexapoda</taxon>
        <taxon>Insecta</taxon>
        <taxon>Pterygota</taxon>
        <taxon>Neoptera</taxon>
        <taxon>Paraneoptera</taxon>
        <taxon>Thysanoptera</taxon>
        <taxon>Terebrantia</taxon>
        <taxon>Thripoidea</taxon>
        <taxon>Thripidae</taxon>
        <taxon>Megalurothrips</taxon>
    </lineage>
</organism>
<dbReference type="EMBL" id="JAPTSV010000003">
    <property type="protein sequence ID" value="KAJ1529771.1"/>
    <property type="molecule type" value="Genomic_DNA"/>
</dbReference>
<comment type="caution">
    <text evidence="7">The sequence shown here is derived from an EMBL/GenBank/DDBJ whole genome shotgun (WGS) entry which is preliminary data.</text>
</comment>
<dbReference type="Pfam" id="PF13920">
    <property type="entry name" value="zf-C3HC4_3"/>
    <property type="match status" value="1"/>
</dbReference>
<evidence type="ECO:0000313" key="7">
    <source>
        <dbReference type="EMBL" id="KAJ1529771.1"/>
    </source>
</evidence>
<dbReference type="GO" id="GO:0008270">
    <property type="term" value="F:zinc ion binding"/>
    <property type="evidence" value="ECO:0007669"/>
    <property type="project" value="UniProtKB-KW"/>
</dbReference>
<keyword evidence="8" id="KW-1185">Reference proteome</keyword>
<dbReference type="InterPro" id="IPR047126">
    <property type="entry name" value="RNF141-like"/>
</dbReference>
<dbReference type="GO" id="GO:0004842">
    <property type="term" value="F:ubiquitin-protein transferase activity"/>
    <property type="evidence" value="ECO:0007669"/>
    <property type="project" value="TreeGrafter"/>
</dbReference>
<name>A0AAV7XYJ1_9NEOP</name>
<dbReference type="InterPro" id="IPR043400">
    <property type="entry name" value="RING-HC_RNF141"/>
</dbReference>
<sequence>MGQSASCENSLPEKVTNIQDEFYRQARNLTEIANLSYADFQQQLGDLNKLSKHCMDADGKVMVFAVKKGTDSTILWRGTVRIACIKIDMSTNKIDTFRLLTLGQFMKVFRSIQNQFAAAQQAAAGKASRSASMDESEASSSSTSPCETNNSQAFTSSDAITFLEQRVQEAANGVLDVEKLTECCICLDRKPEVMLPCAHSYCLVCFEQWNVKHKTCPICREALDSSDETWVISDFPAESEISEDICHSLMKLANSPAEGSR</sequence>
<feature type="domain" description="RING-type" evidence="6">
    <location>
        <begin position="183"/>
        <end position="220"/>
    </location>
</feature>
<protein>
    <recommendedName>
        <fullName evidence="1">RING finger protein 141</fullName>
    </recommendedName>
</protein>
<dbReference type="PROSITE" id="PS50089">
    <property type="entry name" value="ZF_RING_2"/>
    <property type="match status" value="1"/>
</dbReference>
<evidence type="ECO:0000256" key="5">
    <source>
        <dbReference type="SAM" id="MobiDB-lite"/>
    </source>
</evidence>
<reference evidence="7" key="1">
    <citation type="submission" date="2022-12" db="EMBL/GenBank/DDBJ databases">
        <title>Chromosome-level genome assembly of the bean flower thrips Megalurothrips usitatus.</title>
        <authorList>
            <person name="Ma L."/>
            <person name="Liu Q."/>
            <person name="Li H."/>
            <person name="Cai W."/>
        </authorList>
    </citation>
    <scope>NUCLEOTIDE SEQUENCE</scope>
    <source>
        <strain evidence="7">Cailab_2022a</strain>
    </source>
</reference>
<dbReference type="InterPro" id="IPR001841">
    <property type="entry name" value="Znf_RING"/>
</dbReference>
<accession>A0AAV7XYJ1</accession>
<dbReference type="PANTHER" id="PTHR12109">
    <property type="entry name" value="RING FINGER PROTEIN 141-RELATED"/>
    <property type="match status" value="1"/>
</dbReference>
<dbReference type="SMART" id="SM00184">
    <property type="entry name" value="RING"/>
    <property type="match status" value="1"/>
</dbReference>
<evidence type="ECO:0000256" key="1">
    <source>
        <dbReference type="ARBA" id="ARBA00022017"/>
    </source>
</evidence>
<proteinExistence type="predicted"/>
<feature type="region of interest" description="Disordered" evidence="5">
    <location>
        <begin position="128"/>
        <end position="151"/>
    </location>
</feature>
<keyword evidence="2 4" id="KW-0863">Zinc-finger</keyword>
<keyword evidence="2 4" id="KW-0479">Metal-binding</keyword>
<gene>
    <name evidence="7" type="ORF">ONE63_006518</name>
</gene>
<evidence type="ECO:0000256" key="2">
    <source>
        <dbReference type="ARBA" id="ARBA00022771"/>
    </source>
</evidence>
<dbReference type="AlphaFoldDB" id="A0AAV7XYJ1"/>